<protein>
    <submittedName>
        <fullName evidence="2">(African queen) hypothetical protein</fullName>
    </submittedName>
</protein>
<reference evidence="2" key="1">
    <citation type="submission" date="2021-09" db="EMBL/GenBank/DDBJ databases">
        <authorList>
            <person name="Martin H S."/>
        </authorList>
    </citation>
    <scope>NUCLEOTIDE SEQUENCE</scope>
</reference>
<dbReference type="EMBL" id="CAKASE010000055">
    <property type="protein sequence ID" value="CAG9565872.1"/>
    <property type="molecule type" value="Genomic_DNA"/>
</dbReference>
<gene>
    <name evidence="2" type="ORF">DCHRY22_LOCUS6631</name>
</gene>
<feature type="compositionally biased region" description="Basic and acidic residues" evidence="1">
    <location>
        <begin position="143"/>
        <end position="155"/>
    </location>
</feature>
<organism evidence="2 3">
    <name type="scientific">Danaus chrysippus</name>
    <name type="common">African queen</name>
    <dbReference type="NCBI Taxonomy" id="151541"/>
    <lineage>
        <taxon>Eukaryota</taxon>
        <taxon>Metazoa</taxon>
        <taxon>Ecdysozoa</taxon>
        <taxon>Arthropoda</taxon>
        <taxon>Hexapoda</taxon>
        <taxon>Insecta</taxon>
        <taxon>Pterygota</taxon>
        <taxon>Neoptera</taxon>
        <taxon>Endopterygota</taxon>
        <taxon>Lepidoptera</taxon>
        <taxon>Glossata</taxon>
        <taxon>Ditrysia</taxon>
        <taxon>Papilionoidea</taxon>
        <taxon>Nymphalidae</taxon>
        <taxon>Danainae</taxon>
        <taxon>Danaini</taxon>
        <taxon>Danaina</taxon>
        <taxon>Danaus</taxon>
        <taxon>Anosia</taxon>
    </lineage>
</organism>
<comment type="caution">
    <text evidence="2">The sequence shown here is derived from an EMBL/GenBank/DDBJ whole genome shotgun (WGS) entry which is preliminary data.</text>
</comment>
<dbReference type="Proteomes" id="UP000789524">
    <property type="component" value="Unassembled WGS sequence"/>
</dbReference>
<keyword evidence="3" id="KW-1185">Reference proteome</keyword>
<dbReference type="AlphaFoldDB" id="A0A8J2QMF0"/>
<sequence>MKAARRKTFLNLMKETISPQKMILTHSDNRWKTIKHDETEIKRITEDTRKININDENNEVPKLVEETVTDDLKDSRMEEVDVNSQKYRLKMIEKTLSDVRTMRSYTSASTIAPEVVKQQVKKNLEAKQKKAVAKGEASAVTRQRRDNRETIRESHGIWGWDE</sequence>
<evidence type="ECO:0000313" key="2">
    <source>
        <dbReference type="EMBL" id="CAG9565872.1"/>
    </source>
</evidence>
<accession>A0A8J2QMF0</accession>
<name>A0A8J2QMF0_9NEOP</name>
<dbReference type="OrthoDB" id="10258631at2759"/>
<evidence type="ECO:0000313" key="3">
    <source>
        <dbReference type="Proteomes" id="UP000789524"/>
    </source>
</evidence>
<feature type="region of interest" description="Disordered" evidence="1">
    <location>
        <begin position="130"/>
        <end position="162"/>
    </location>
</feature>
<evidence type="ECO:0000256" key="1">
    <source>
        <dbReference type="SAM" id="MobiDB-lite"/>
    </source>
</evidence>
<proteinExistence type="predicted"/>